<dbReference type="EMBL" id="AZIL01000426">
    <property type="protein sequence ID" value="EWM27663.1"/>
    <property type="molecule type" value="Genomic_DNA"/>
</dbReference>
<dbReference type="SMART" id="SM00486">
    <property type="entry name" value="POLBc"/>
    <property type="match status" value="1"/>
</dbReference>
<keyword evidence="12" id="KW-0408">Iron</keyword>
<dbReference type="InterPro" id="IPR036397">
    <property type="entry name" value="RNaseH_sf"/>
</dbReference>
<dbReference type="GO" id="GO:0008310">
    <property type="term" value="F:single-stranded DNA 3'-5' DNA exonuclease activity"/>
    <property type="evidence" value="ECO:0007669"/>
    <property type="project" value="TreeGrafter"/>
</dbReference>
<proteinExistence type="inferred from homology"/>
<dbReference type="InterPro" id="IPR055191">
    <property type="entry name" value="POL2_thumb"/>
</dbReference>
<dbReference type="GO" id="GO:0008622">
    <property type="term" value="C:epsilon DNA polymerase complex"/>
    <property type="evidence" value="ECO:0007669"/>
    <property type="project" value="InterPro"/>
</dbReference>
<keyword evidence="14" id="KW-0238">DNA-binding</keyword>
<feature type="compositionally biased region" description="Acidic residues" evidence="16">
    <location>
        <begin position="2105"/>
        <end position="2116"/>
    </location>
</feature>
<evidence type="ECO:0000256" key="5">
    <source>
        <dbReference type="ARBA" id="ARBA00022679"/>
    </source>
</evidence>
<sequence>MSKKGDGGNIEANNSRGSTNGASSSTSRRPGRNYANASQAARLQKSQKASASRYRAREAGDEFDIRFGYSRFEEGSPRLGWLLDMNASTVPDEEGRERSGMDLYFLQQDGDTFKVTTFYEPYFYIGLRDDRYIAEVVQLLQRKFDQVGMTILACDKEDLDLPNHLSGKLHRFLRLSFFNVSELMEVRSVLLPLVERNKQRMAVGLAGDAREGGMEGLGPGAGARPPDDFFETLVDIREYDVPYVVRVAIDLDLRVGAWYTVTARGEHVALKWEKDIIEKAEPRVLAFDIECTKAPLKFPDANVDQIFMISYMVDGQGYLLINREVVGEDIQDFEYTPKPAYAGPFTVVNVPDEEAVLREFIRHVQELRPQIFVTYNGDYFDWPFMETRMEAYGIEMSAEIGVAESQGEYRGRAAVHLDAFHWVKRDSYLPQGAQGLKAVTKYKLGYDPVEVDPEDMVRFAHERATEMASYSVSDAVATYYLYTTYVHNFIFSLSTIIPMKAEDVLRKGSGTLCETLLMVEAFRGNIVCPNKQVEAPMRFHKGHLLESETYVGGHVECLETGVYRSDIDYKFRLVPSALQALIDNVDRDLRFAVEVEGHARVENVVNYAEVKAEIIERLAELRDTPLRDEPPLIYHLDVGAMYPNIILTNRLQPCSIVDQSDCAACDFNQEKNQCKRPMKWVWRGDHLPATRSDFEQVQVQLAYERTSTGEAYHALDRAEQTRKLRERLKLYSHKVYKKTKVTVQEEREDTVCMRENPFYVNTVRAFRDRRYEYKVLTKKWKSVKLKAEASDDALGRKAAEDKETVFDSLQLAHKCILNSFYGYVMRKGARWRSMEMAGIVTDTGARLITQARELMEQIGRPLELDTDGIWCILPVSFPENFTLLTAAGKKIPLSYPCVMLNADVHERYTNHQYQDLVDPATHRYATHSECSIFFEVDGPYRCMVLPSSTEEGKLLKKRYAVFNKDGSLAELKGFELKRRGELELIKAFQGQVFECFLKGSTLEECYNAVGDIANFWLDVLDSRGEELDDEEVVGLISENKTISKTLDQYGDQKGASLTTASRLADFLGPDMVKDKGLNCRLVIANRPHGAPVTERAIPTAIFSTAPGVRKHFLRKWLKDSAMSDFDIRSLIDWDYYKERLGKSIQKIITIPAAMQKVPNPVPRVLHPDWLDKKIRELTDGYRQLKISNLFAAEKNAKGGVGTPGKHALMDIEDTMGGLSRGKGSPLKPYTAVVRRAGRKLDEEGHDENDSTEANGKIGQDAAVEDVPRPIQEAKAVGESAGMPASRRRCPAIGEDFQGWLAFRKAQWREGRMERRLEARGRRGAVGNRRPRHGEGVEPGTQGVTKRQNVASFLKGAALAVTQGCWQVIEIRESELPGEFVVWAMTGQKSMQRLHLKVHRTMYITSNMDDEVGFQKIKGRRVTRFLPHGYRSPYTYEVTMDERRFLSNENNLARWLSTAGVTGVYELQTPLWFRAIAKVGCLAQVSSRYQGGAGGGKSGSRAFRLEDLESLSTASMPYLHPSTAVFRNLYVYISQSARRALVALFVLGGDNRDLELESADAANSVHSMRATAQVWLANPFSTAEARPPLKRFFARYAPPGVACTFSSTYVASLKSALAQLNAALTGYIQERHGPTVVLSQSVLDLSILRRSVPALNDLPVVSMPSNADDNRYPALSWQSYSTQRMIQRFLCMPGWLQDRLQAARYSHLPLGNLGLDPQRTMADVLLGRLLHGNRHVLWASEGTRPDLGGAEDDQNDAWADEASNPVIRVPGAYRKVCIELEIEGLAVLSMLSAVELEEMDGAQGLATSDVAQGNGGVAGPGGESAGAGGGDDRACASAFRLLRVLVETWMGEVERVGSLQADALATNFWRWMCDADSLFYDPALRRLCLMLINKYFHRLVAEMRRLGAQVIFANAQRIMIATNKEDMASAHEYASFVLRTVLSRRIFSRLQITPVRYWWQLFFFDEHNFGGLGYKDPEAAAAHRAALKAAAAAEAQEAAERTAAIAAAEEAVALAAVEEAKVRRKMRREGRGGGGEGRRGDRDGVEEDVEEEEEEDDDDESEGEEWDGGGMLGKKRASVGGGADEQSKEESAPLSQSDARRRRIVEEEEEEEEEGEEVVGSQSSTEGTGSALVQGRAKSRLEEVGEEMGDDGAGSLRGEEGAEADVDEEDYDLQSHWDMLNYLPAALRHPFDYVVATMLADHLREERDRKEHRKERLAALGNRLLGTSQGQEAEAEEEVEMLQKEEENHERSMVRFLQKMVEGRLTRTLLRTVQDIDNEFRGPECFPATVGVHRQSTTPALEFVKVVCGLLKLDSAVEEQVVVLRRQLLAQLGAKEFSEQGLSADYCRSFVVPDLICAFCSHCRDLDLCRDEQLLSEDPDRWWRCPHCANRYDVDRVEQLLITAVERQVTRYALQDLRCVNCRRVSTLSMSDVCKCSGRLVGDEKPSEFQDLMATLRRIALQYSLAGLKEAVDFALRIAPDTEIKHDLDDLQHQFQQQQPFVSN</sequence>
<dbReference type="PANTHER" id="PTHR10670:SF0">
    <property type="entry name" value="DNA POLYMERASE EPSILON CATALYTIC SUBUNIT A"/>
    <property type="match status" value="1"/>
</dbReference>
<dbReference type="InterPro" id="IPR029703">
    <property type="entry name" value="POL2"/>
</dbReference>
<keyword evidence="13" id="KW-0411">Iron-sulfur</keyword>
<gene>
    <name evidence="18" type="ORF">Naga_100125g10</name>
</gene>
<evidence type="ECO:0000256" key="9">
    <source>
        <dbReference type="ARBA" id="ARBA00022771"/>
    </source>
</evidence>
<evidence type="ECO:0000256" key="3">
    <source>
        <dbReference type="ARBA" id="ARBA00012417"/>
    </source>
</evidence>
<organism evidence="18 19">
    <name type="scientific">Nannochloropsis gaditana</name>
    <dbReference type="NCBI Taxonomy" id="72520"/>
    <lineage>
        <taxon>Eukaryota</taxon>
        <taxon>Sar</taxon>
        <taxon>Stramenopiles</taxon>
        <taxon>Ochrophyta</taxon>
        <taxon>Eustigmatophyceae</taxon>
        <taxon>Eustigmatales</taxon>
        <taxon>Monodopsidaceae</taxon>
        <taxon>Nannochloropsis</taxon>
    </lineage>
</organism>
<dbReference type="Pfam" id="PF03104">
    <property type="entry name" value="DNA_pol_B_exo1"/>
    <property type="match status" value="1"/>
</dbReference>
<keyword evidence="4" id="KW-0004">4Fe-4S</keyword>
<dbReference type="InterPro" id="IPR023211">
    <property type="entry name" value="DNA_pol_palm_dom_sf"/>
</dbReference>
<evidence type="ECO:0000256" key="15">
    <source>
        <dbReference type="ARBA" id="ARBA00023242"/>
    </source>
</evidence>
<dbReference type="GO" id="GO:0006272">
    <property type="term" value="P:leading strand elongation"/>
    <property type="evidence" value="ECO:0007669"/>
    <property type="project" value="TreeGrafter"/>
</dbReference>
<dbReference type="SUPFAM" id="SSF56672">
    <property type="entry name" value="DNA/RNA polymerases"/>
    <property type="match status" value="1"/>
</dbReference>
<dbReference type="Gene3D" id="3.30.342.10">
    <property type="entry name" value="DNA Polymerase, chain B, domain 1"/>
    <property type="match status" value="1"/>
</dbReference>
<evidence type="ECO:0000256" key="6">
    <source>
        <dbReference type="ARBA" id="ARBA00022695"/>
    </source>
</evidence>
<keyword evidence="9" id="KW-0863">Zinc-finger</keyword>
<dbReference type="GO" id="GO:0006297">
    <property type="term" value="P:nucleotide-excision repair, DNA gap filling"/>
    <property type="evidence" value="ECO:0007669"/>
    <property type="project" value="TreeGrafter"/>
</dbReference>
<dbReference type="CDD" id="cd05779">
    <property type="entry name" value="DNA_polB_epsilon_exo"/>
    <property type="match status" value="1"/>
</dbReference>
<evidence type="ECO:0000256" key="14">
    <source>
        <dbReference type="ARBA" id="ARBA00023125"/>
    </source>
</evidence>
<evidence type="ECO:0000256" key="7">
    <source>
        <dbReference type="ARBA" id="ARBA00022705"/>
    </source>
</evidence>
<dbReference type="Pfam" id="PF23250">
    <property type="entry name" value="zf_DPOE_2"/>
    <property type="match status" value="1"/>
</dbReference>
<evidence type="ECO:0000256" key="11">
    <source>
        <dbReference type="ARBA" id="ARBA00022932"/>
    </source>
</evidence>
<dbReference type="InterPro" id="IPR006133">
    <property type="entry name" value="DNA-dir_DNA_pol_B_exonuc"/>
</dbReference>
<keyword evidence="10" id="KW-0862">Zinc</keyword>
<dbReference type="InterPro" id="IPR054475">
    <property type="entry name" value="Znf-DPOE"/>
</dbReference>
<dbReference type="GO" id="GO:0008270">
    <property type="term" value="F:zinc ion binding"/>
    <property type="evidence" value="ECO:0007669"/>
    <property type="project" value="UniProtKB-KW"/>
</dbReference>
<feature type="compositionally biased region" description="Acidic residues" evidence="16">
    <location>
        <begin position="2043"/>
        <end position="2066"/>
    </location>
</feature>
<dbReference type="SMART" id="SM01159">
    <property type="entry name" value="DUF1744"/>
    <property type="match status" value="1"/>
</dbReference>
<dbReference type="Gene3D" id="3.90.1600.10">
    <property type="entry name" value="Palm domain of DNA polymerase"/>
    <property type="match status" value="1"/>
</dbReference>
<evidence type="ECO:0000313" key="19">
    <source>
        <dbReference type="Proteomes" id="UP000019335"/>
    </source>
</evidence>
<comment type="subcellular location">
    <subcellularLocation>
        <location evidence="1">Nucleus</location>
    </subcellularLocation>
</comment>
<evidence type="ECO:0000256" key="10">
    <source>
        <dbReference type="ARBA" id="ARBA00022833"/>
    </source>
</evidence>
<dbReference type="GO" id="GO:0000278">
    <property type="term" value="P:mitotic cell cycle"/>
    <property type="evidence" value="ECO:0007669"/>
    <property type="project" value="TreeGrafter"/>
</dbReference>
<keyword evidence="7" id="KW-0235">DNA replication</keyword>
<dbReference type="GO" id="GO:0045004">
    <property type="term" value="P:DNA replication proofreading"/>
    <property type="evidence" value="ECO:0007669"/>
    <property type="project" value="TreeGrafter"/>
</dbReference>
<evidence type="ECO:0000256" key="13">
    <source>
        <dbReference type="ARBA" id="ARBA00023014"/>
    </source>
</evidence>
<protein>
    <recommendedName>
        <fullName evidence="3">DNA-directed DNA polymerase</fullName>
        <ecNumber evidence="3">2.7.7.7</ecNumber>
    </recommendedName>
</protein>
<keyword evidence="19" id="KW-1185">Reference proteome</keyword>
<keyword evidence="6" id="KW-0548">Nucleotidyltransferase</keyword>
<dbReference type="EC" id="2.7.7.7" evidence="3"/>
<dbReference type="FunFam" id="3.30.420.10:FF:000010">
    <property type="entry name" value="DNA polymerase epsilon catalytic subunit"/>
    <property type="match status" value="1"/>
</dbReference>
<dbReference type="Gene3D" id="3.30.420.10">
    <property type="entry name" value="Ribonuclease H-like superfamily/Ribonuclease H"/>
    <property type="match status" value="1"/>
</dbReference>
<comment type="similarity">
    <text evidence="2">Belongs to the DNA polymerase type-B family.</text>
</comment>
<dbReference type="PANTHER" id="PTHR10670">
    <property type="entry name" value="DNA POLYMERASE EPSILON CATALYTIC SUBUNIT A"/>
    <property type="match status" value="1"/>
</dbReference>
<comment type="caution">
    <text evidence="18">The sequence shown here is derived from an EMBL/GenBank/DDBJ whole genome shotgun (WGS) entry which is preliminary data.</text>
</comment>
<evidence type="ECO:0000256" key="2">
    <source>
        <dbReference type="ARBA" id="ARBA00005755"/>
    </source>
</evidence>
<keyword evidence="8" id="KW-0479">Metal-binding</keyword>
<dbReference type="FunFam" id="3.90.1600.10:FF:000006">
    <property type="entry name" value="DNA polymerase epsilon catalytic subunit"/>
    <property type="match status" value="1"/>
</dbReference>
<dbReference type="FunFam" id="1.10.132.60:FF:000002">
    <property type="entry name" value="DNA polymerase epsilon catalytic subunit"/>
    <property type="match status" value="1"/>
</dbReference>
<evidence type="ECO:0000313" key="18">
    <source>
        <dbReference type="EMBL" id="EWM27663.1"/>
    </source>
</evidence>
<feature type="region of interest" description="Disordered" evidence="16">
    <location>
        <begin position="1"/>
        <end position="55"/>
    </location>
</feature>
<dbReference type="Pfam" id="PF08490">
    <property type="entry name" value="DUF1744"/>
    <property type="match status" value="1"/>
</dbReference>
<dbReference type="InterPro" id="IPR006172">
    <property type="entry name" value="DNA-dir_DNA_pol_B"/>
</dbReference>
<dbReference type="OrthoDB" id="10060449at2759"/>
<reference evidence="18 19" key="1">
    <citation type="journal article" date="2014" name="Mol. Plant">
        <title>Chromosome Scale Genome Assembly and Transcriptome Profiling of Nannochloropsis gaditana in Nitrogen Depletion.</title>
        <authorList>
            <person name="Corteggiani Carpinelli E."/>
            <person name="Telatin A."/>
            <person name="Vitulo N."/>
            <person name="Forcato C."/>
            <person name="D'Angelo M."/>
            <person name="Schiavon R."/>
            <person name="Vezzi A."/>
            <person name="Giacometti G.M."/>
            <person name="Morosinotto T."/>
            <person name="Valle G."/>
        </authorList>
    </citation>
    <scope>NUCLEOTIDE SEQUENCE [LARGE SCALE GENOMIC DNA]</scope>
    <source>
        <strain evidence="18 19">B-31</strain>
    </source>
</reference>
<evidence type="ECO:0000256" key="4">
    <source>
        <dbReference type="ARBA" id="ARBA00022485"/>
    </source>
</evidence>
<dbReference type="InterPro" id="IPR043502">
    <property type="entry name" value="DNA/RNA_pol_sf"/>
</dbReference>
<dbReference type="CDD" id="cd05535">
    <property type="entry name" value="POLBc_epsilon"/>
    <property type="match status" value="1"/>
</dbReference>
<dbReference type="InterPro" id="IPR012337">
    <property type="entry name" value="RNaseH-like_sf"/>
</dbReference>
<dbReference type="Pfam" id="PF22912">
    <property type="entry name" value="zf-DPOE"/>
    <property type="match status" value="1"/>
</dbReference>
<feature type="compositionally biased region" description="Polar residues" evidence="16">
    <location>
        <begin position="11"/>
        <end position="28"/>
    </location>
</feature>
<feature type="region of interest" description="Disordered" evidence="16">
    <location>
        <begin position="2022"/>
        <end position="2163"/>
    </location>
</feature>
<evidence type="ECO:0000256" key="12">
    <source>
        <dbReference type="ARBA" id="ARBA00023004"/>
    </source>
</evidence>
<feature type="region of interest" description="Disordered" evidence="16">
    <location>
        <begin position="1238"/>
        <end position="1266"/>
    </location>
</feature>
<dbReference type="GO" id="GO:0006287">
    <property type="term" value="P:base-excision repair, gap-filling"/>
    <property type="evidence" value="ECO:0007669"/>
    <property type="project" value="TreeGrafter"/>
</dbReference>
<feature type="region of interest" description="Disordered" evidence="16">
    <location>
        <begin position="1322"/>
        <end position="1343"/>
    </location>
</feature>
<dbReference type="Proteomes" id="UP000019335">
    <property type="component" value="Chromosome 6"/>
</dbReference>
<accession>W7TVX1</accession>
<evidence type="ECO:0000256" key="8">
    <source>
        <dbReference type="ARBA" id="ARBA00022723"/>
    </source>
</evidence>
<keyword evidence="11" id="KW-0239">DNA-directed DNA polymerase</keyword>
<name>W7TVX1_9STRA</name>
<evidence type="ECO:0000259" key="17">
    <source>
        <dbReference type="SMART" id="SM01159"/>
    </source>
</evidence>
<dbReference type="GO" id="GO:0000166">
    <property type="term" value="F:nucleotide binding"/>
    <property type="evidence" value="ECO:0007669"/>
    <property type="project" value="InterPro"/>
</dbReference>
<dbReference type="SUPFAM" id="SSF53098">
    <property type="entry name" value="Ribonuclease H-like"/>
    <property type="match status" value="1"/>
</dbReference>
<dbReference type="InterPro" id="IPR013697">
    <property type="entry name" value="DNA_pol_e_suA_C"/>
</dbReference>
<dbReference type="Pfam" id="PF22634">
    <property type="entry name" value="POL2_thumb"/>
    <property type="match status" value="1"/>
</dbReference>
<dbReference type="InterPro" id="IPR042087">
    <property type="entry name" value="DNA_pol_B_thumb"/>
</dbReference>
<dbReference type="GO" id="GO:0003887">
    <property type="term" value="F:DNA-directed DNA polymerase activity"/>
    <property type="evidence" value="ECO:0007669"/>
    <property type="project" value="UniProtKB-KW"/>
</dbReference>
<dbReference type="Gene3D" id="1.10.132.60">
    <property type="entry name" value="DNA polymerase family B, C-terminal domain"/>
    <property type="match status" value="1"/>
</dbReference>
<keyword evidence="5" id="KW-0808">Transferase</keyword>
<evidence type="ECO:0000256" key="1">
    <source>
        <dbReference type="ARBA" id="ARBA00004123"/>
    </source>
</evidence>
<evidence type="ECO:0000256" key="16">
    <source>
        <dbReference type="SAM" id="MobiDB-lite"/>
    </source>
</evidence>
<dbReference type="GO" id="GO:0051539">
    <property type="term" value="F:4 iron, 4 sulfur cluster binding"/>
    <property type="evidence" value="ECO:0007669"/>
    <property type="project" value="UniProtKB-KW"/>
</dbReference>
<keyword evidence="15" id="KW-0539">Nucleus</keyword>
<feature type="compositionally biased region" description="Polar residues" evidence="16">
    <location>
        <begin position="35"/>
        <end position="50"/>
    </location>
</feature>
<feature type="region of interest" description="Disordered" evidence="16">
    <location>
        <begin position="2226"/>
        <end position="2245"/>
    </location>
</feature>
<dbReference type="GO" id="GO:0003677">
    <property type="term" value="F:DNA binding"/>
    <property type="evidence" value="ECO:0007669"/>
    <property type="project" value="UniProtKB-KW"/>
</dbReference>
<feature type="domain" description="DNA polymerase epsilon catalytic subunit A C-terminal" evidence="17">
    <location>
        <begin position="1587"/>
        <end position="1971"/>
    </location>
</feature>